<accession>A0A2R6XT58</accession>
<keyword evidence="3" id="KW-1185">Reference proteome</keyword>
<evidence type="ECO:0000313" key="2">
    <source>
        <dbReference type="EMBL" id="PTQ49292.1"/>
    </source>
</evidence>
<evidence type="ECO:0000256" key="1">
    <source>
        <dbReference type="SAM" id="MobiDB-lite"/>
    </source>
</evidence>
<evidence type="ECO:0000313" key="3">
    <source>
        <dbReference type="Proteomes" id="UP000244005"/>
    </source>
</evidence>
<gene>
    <name evidence="2" type="ORF">MARPO_0003s0172</name>
</gene>
<name>A0A2R6XT58_MARPO</name>
<dbReference type="Gramene" id="Mp7g11600.1">
    <property type="protein sequence ID" value="Mp7g11600.1.cds"/>
    <property type="gene ID" value="Mp7g11600"/>
</dbReference>
<reference evidence="3" key="1">
    <citation type="journal article" date="2017" name="Cell">
        <title>Insights into land plant evolution garnered from the Marchantia polymorpha genome.</title>
        <authorList>
            <person name="Bowman J.L."/>
            <person name="Kohchi T."/>
            <person name="Yamato K.T."/>
            <person name="Jenkins J."/>
            <person name="Shu S."/>
            <person name="Ishizaki K."/>
            <person name="Yamaoka S."/>
            <person name="Nishihama R."/>
            <person name="Nakamura Y."/>
            <person name="Berger F."/>
            <person name="Adam C."/>
            <person name="Aki S.S."/>
            <person name="Althoff F."/>
            <person name="Araki T."/>
            <person name="Arteaga-Vazquez M.A."/>
            <person name="Balasubrmanian S."/>
            <person name="Barry K."/>
            <person name="Bauer D."/>
            <person name="Boehm C.R."/>
            <person name="Briginshaw L."/>
            <person name="Caballero-Perez J."/>
            <person name="Catarino B."/>
            <person name="Chen F."/>
            <person name="Chiyoda S."/>
            <person name="Chovatia M."/>
            <person name="Davies K.M."/>
            <person name="Delmans M."/>
            <person name="Demura T."/>
            <person name="Dierschke T."/>
            <person name="Dolan L."/>
            <person name="Dorantes-Acosta A.E."/>
            <person name="Eklund D.M."/>
            <person name="Florent S.N."/>
            <person name="Flores-Sandoval E."/>
            <person name="Fujiyama A."/>
            <person name="Fukuzawa H."/>
            <person name="Galik B."/>
            <person name="Grimanelli D."/>
            <person name="Grimwood J."/>
            <person name="Grossniklaus U."/>
            <person name="Hamada T."/>
            <person name="Haseloff J."/>
            <person name="Hetherington A.J."/>
            <person name="Higo A."/>
            <person name="Hirakawa Y."/>
            <person name="Hundley H.N."/>
            <person name="Ikeda Y."/>
            <person name="Inoue K."/>
            <person name="Inoue S.I."/>
            <person name="Ishida S."/>
            <person name="Jia Q."/>
            <person name="Kakita M."/>
            <person name="Kanazawa T."/>
            <person name="Kawai Y."/>
            <person name="Kawashima T."/>
            <person name="Kennedy M."/>
            <person name="Kinose K."/>
            <person name="Kinoshita T."/>
            <person name="Kohara Y."/>
            <person name="Koide E."/>
            <person name="Komatsu K."/>
            <person name="Kopischke S."/>
            <person name="Kubo M."/>
            <person name="Kyozuka J."/>
            <person name="Lagercrantz U."/>
            <person name="Lin S.S."/>
            <person name="Lindquist E."/>
            <person name="Lipzen A.M."/>
            <person name="Lu C.W."/>
            <person name="De Luna E."/>
            <person name="Martienssen R.A."/>
            <person name="Minamino N."/>
            <person name="Mizutani M."/>
            <person name="Mizutani M."/>
            <person name="Mochizuki N."/>
            <person name="Monte I."/>
            <person name="Mosher R."/>
            <person name="Nagasaki H."/>
            <person name="Nakagami H."/>
            <person name="Naramoto S."/>
            <person name="Nishitani K."/>
            <person name="Ohtani M."/>
            <person name="Okamoto T."/>
            <person name="Okumura M."/>
            <person name="Phillips J."/>
            <person name="Pollak B."/>
            <person name="Reinders A."/>
            <person name="Rovekamp M."/>
            <person name="Sano R."/>
            <person name="Sawa S."/>
            <person name="Schmid M.W."/>
            <person name="Shirakawa M."/>
            <person name="Solano R."/>
            <person name="Spunde A."/>
            <person name="Suetsugu N."/>
            <person name="Sugano S."/>
            <person name="Sugiyama A."/>
            <person name="Sun R."/>
            <person name="Suzuki Y."/>
            <person name="Takenaka M."/>
            <person name="Takezawa D."/>
            <person name="Tomogane H."/>
            <person name="Tsuzuki M."/>
            <person name="Ueda T."/>
            <person name="Umeda M."/>
            <person name="Ward J.M."/>
            <person name="Watanabe Y."/>
            <person name="Yazaki K."/>
            <person name="Yokoyama R."/>
            <person name="Yoshitake Y."/>
            <person name="Yotsui I."/>
            <person name="Zachgo S."/>
            <person name="Schmutz J."/>
        </authorList>
    </citation>
    <scope>NUCLEOTIDE SEQUENCE [LARGE SCALE GENOMIC DNA]</scope>
    <source>
        <strain evidence="3">Tak-1</strain>
    </source>
</reference>
<dbReference type="AlphaFoldDB" id="A0A2R6XT58"/>
<protein>
    <submittedName>
        <fullName evidence="2">Uncharacterized protein</fullName>
    </submittedName>
</protein>
<dbReference type="Proteomes" id="UP000244005">
    <property type="component" value="Unassembled WGS sequence"/>
</dbReference>
<sequence length="195" mass="21794">MDGWLGQQLPSSCPCSICSFGNRGRESELGRAAAATTTEKSDEGAHRLPKARRKSLFSSRFAPLTSTRPKSKRRDTISCLAHEIKLVQPFLRSTPTQQHSVHQPSAAIAFQFPIFFPGRWFVNSSSNFDTELRAGRSLQHCQGSCSSPCMIPTQFGVNLSCQIFCTFCILALEFRVIDVDFDILQMDCTEIYQSM</sequence>
<feature type="region of interest" description="Disordered" evidence="1">
    <location>
        <begin position="29"/>
        <end position="52"/>
    </location>
</feature>
<proteinExistence type="predicted"/>
<dbReference type="EMBL" id="KZ772675">
    <property type="protein sequence ID" value="PTQ49292.1"/>
    <property type="molecule type" value="Genomic_DNA"/>
</dbReference>
<organism evidence="2 3">
    <name type="scientific">Marchantia polymorpha</name>
    <name type="common">Common liverwort</name>
    <name type="synonym">Marchantia aquatica</name>
    <dbReference type="NCBI Taxonomy" id="3197"/>
    <lineage>
        <taxon>Eukaryota</taxon>
        <taxon>Viridiplantae</taxon>
        <taxon>Streptophyta</taxon>
        <taxon>Embryophyta</taxon>
        <taxon>Marchantiophyta</taxon>
        <taxon>Marchantiopsida</taxon>
        <taxon>Marchantiidae</taxon>
        <taxon>Marchantiales</taxon>
        <taxon>Marchantiaceae</taxon>
        <taxon>Marchantia</taxon>
    </lineage>
</organism>